<proteinExistence type="predicted"/>
<evidence type="ECO:0000313" key="2">
    <source>
        <dbReference type="EMBL" id="KAJ4472790.1"/>
    </source>
</evidence>
<reference evidence="2" key="1">
    <citation type="submission" date="2022-08" db="EMBL/GenBank/DDBJ databases">
        <authorList>
            <consortium name="DOE Joint Genome Institute"/>
            <person name="Min B."/>
            <person name="Riley R."/>
            <person name="Sierra-Patev S."/>
            <person name="Naranjo-Ortiz M."/>
            <person name="Looney B."/>
            <person name="Konkel Z."/>
            <person name="Slot J.C."/>
            <person name="Sakamoto Y."/>
            <person name="Steenwyk J.L."/>
            <person name="Rokas A."/>
            <person name="Carro J."/>
            <person name="Camarero S."/>
            <person name="Ferreira P."/>
            <person name="Molpeceres G."/>
            <person name="Ruiz-Duenas F.J."/>
            <person name="Serrano A."/>
            <person name="Henrissat B."/>
            <person name="Drula E."/>
            <person name="Hughes K.W."/>
            <person name="Mata J.L."/>
            <person name="Ishikawa N.K."/>
            <person name="Vargas-Isla R."/>
            <person name="Ushijima S."/>
            <person name="Smith C.A."/>
            <person name="Ahrendt S."/>
            <person name="Andreopoulos W."/>
            <person name="He G."/>
            <person name="Labutti K."/>
            <person name="Lipzen A."/>
            <person name="Ng V."/>
            <person name="Sandor L."/>
            <person name="Barry K."/>
            <person name="Martinez A.T."/>
            <person name="Xiao Y."/>
            <person name="Gibbons J.G."/>
            <person name="Terashima K."/>
            <person name="Hibbett D.S."/>
            <person name="Grigoriev I.V."/>
        </authorList>
    </citation>
    <scope>NUCLEOTIDE SEQUENCE</scope>
    <source>
        <strain evidence="2">Sp2 HRB7682 ss15</strain>
    </source>
</reference>
<organism evidence="2 3">
    <name type="scientific">Lentinula lateritia</name>
    <dbReference type="NCBI Taxonomy" id="40482"/>
    <lineage>
        <taxon>Eukaryota</taxon>
        <taxon>Fungi</taxon>
        <taxon>Dikarya</taxon>
        <taxon>Basidiomycota</taxon>
        <taxon>Agaricomycotina</taxon>
        <taxon>Agaricomycetes</taxon>
        <taxon>Agaricomycetidae</taxon>
        <taxon>Agaricales</taxon>
        <taxon>Marasmiineae</taxon>
        <taxon>Omphalotaceae</taxon>
        <taxon>Lentinula</taxon>
    </lineage>
</organism>
<protein>
    <recommendedName>
        <fullName evidence="1">DUF6570 domain-containing protein</fullName>
    </recommendedName>
</protein>
<feature type="non-terminal residue" evidence="2">
    <location>
        <position position="244"/>
    </location>
</feature>
<feature type="domain" description="DUF6570" evidence="1">
    <location>
        <begin position="1"/>
        <end position="112"/>
    </location>
</feature>
<comment type="caution">
    <text evidence="2">The sequence shown here is derived from an EMBL/GenBank/DDBJ whole genome shotgun (WGS) entry which is preliminary data.</text>
</comment>
<dbReference type="EMBL" id="JANVFS010000026">
    <property type="protein sequence ID" value="KAJ4472790.1"/>
    <property type="molecule type" value="Genomic_DNA"/>
</dbReference>
<gene>
    <name evidence="2" type="ORF">C8J55DRAFT_389475</name>
</gene>
<dbReference type="AlphaFoldDB" id="A0A9W9A3C4"/>
<accession>A0A9W9A3C4</accession>
<dbReference type="InterPro" id="IPR046700">
    <property type="entry name" value="DUF6570"/>
</dbReference>
<name>A0A9W9A3C4_9AGAR</name>
<evidence type="ECO:0000313" key="3">
    <source>
        <dbReference type="Proteomes" id="UP001150238"/>
    </source>
</evidence>
<reference evidence="2" key="2">
    <citation type="journal article" date="2023" name="Proc. Natl. Acad. Sci. U.S.A.">
        <title>A global phylogenomic analysis of the shiitake genus Lentinula.</title>
        <authorList>
            <person name="Sierra-Patev S."/>
            <person name="Min B."/>
            <person name="Naranjo-Ortiz M."/>
            <person name="Looney B."/>
            <person name="Konkel Z."/>
            <person name="Slot J.C."/>
            <person name="Sakamoto Y."/>
            <person name="Steenwyk J.L."/>
            <person name="Rokas A."/>
            <person name="Carro J."/>
            <person name="Camarero S."/>
            <person name="Ferreira P."/>
            <person name="Molpeceres G."/>
            <person name="Ruiz-Duenas F.J."/>
            <person name="Serrano A."/>
            <person name="Henrissat B."/>
            <person name="Drula E."/>
            <person name="Hughes K.W."/>
            <person name="Mata J.L."/>
            <person name="Ishikawa N.K."/>
            <person name="Vargas-Isla R."/>
            <person name="Ushijima S."/>
            <person name="Smith C.A."/>
            <person name="Donoghue J."/>
            <person name="Ahrendt S."/>
            <person name="Andreopoulos W."/>
            <person name="He G."/>
            <person name="LaButti K."/>
            <person name="Lipzen A."/>
            <person name="Ng V."/>
            <person name="Riley R."/>
            <person name="Sandor L."/>
            <person name="Barry K."/>
            <person name="Martinez A.T."/>
            <person name="Xiao Y."/>
            <person name="Gibbons J.G."/>
            <person name="Terashima K."/>
            <person name="Grigoriev I.V."/>
            <person name="Hibbett D."/>
        </authorList>
    </citation>
    <scope>NUCLEOTIDE SEQUENCE</scope>
    <source>
        <strain evidence="2">Sp2 HRB7682 ss15</strain>
    </source>
</reference>
<dbReference type="Pfam" id="PF20209">
    <property type="entry name" value="DUF6570"/>
    <property type="match status" value="1"/>
</dbReference>
<evidence type="ECO:0000259" key="1">
    <source>
        <dbReference type="Pfam" id="PF20209"/>
    </source>
</evidence>
<dbReference type="Proteomes" id="UP001150238">
    <property type="component" value="Unassembled WGS sequence"/>
</dbReference>
<sequence>MIARCQAKSYIIRLKEEGMPNTPILQRALKGNIIIYPQQPSAIAKILPPNLNDIACAICVIFIGSTRPTDEWLKTKAKPLAVRPAIVHSNLEWLKIHNVLYHDVQINYELLDTLSSTYTLPVHVEYMESSEVDDSLTSGYAPSNVDASSSVQGSCGDLNFESVVIADVDGGSSANDLRATAIRHIKGKGGAYIKIPHDPLPVNEFMNPSLFPMIYPTLFPYGIGGFEDYKRRVSVSMKRHVKHL</sequence>